<organism evidence="1">
    <name type="scientific">Anguilla anguilla</name>
    <name type="common">European freshwater eel</name>
    <name type="synonym">Muraena anguilla</name>
    <dbReference type="NCBI Taxonomy" id="7936"/>
    <lineage>
        <taxon>Eukaryota</taxon>
        <taxon>Metazoa</taxon>
        <taxon>Chordata</taxon>
        <taxon>Craniata</taxon>
        <taxon>Vertebrata</taxon>
        <taxon>Euteleostomi</taxon>
        <taxon>Actinopterygii</taxon>
        <taxon>Neopterygii</taxon>
        <taxon>Teleostei</taxon>
        <taxon>Anguilliformes</taxon>
        <taxon>Anguillidae</taxon>
        <taxon>Anguilla</taxon>
    </lineage>
</organism>
<accession>A0A0E9QCS7</accession>
<dbReference type="AlphaFoldDB" id="A0A0E9QCS7"/>
<reference evidence="1" key="1">
    <citation type="submission" date="2014-11" db="EMBL/GenBank/DDBJ databases">
        <authorList>
            <person name="Amaro Gonzalez C."/>
        </authorList>
    </citation>
    <scope>NUCLEOTIDE SEQUENCE</scope>
</reference>
<dbReference type="EMBL" id="GBXM01093886">
    <property type="protein sequence ID" value="JAH14691.1"/>
    <property type="molecule type" value="Transcribed_RNA"/>
</dbReference>
<protein>
    <submittedName>
        <fullName evidence="1">Uncharacterized protein</fullName>
    </submittedName>
</protein>
<name>A0A0E9QCS7_ANGAN</name>
<evidence type="ECO:0000313" key="1">
    <source>
        <dbReference type="EMBL" id="JAH14691.1"/>
    </source>
</evidence>
<proteinExistence type="predicted"/>
<sequence length="16" mass="2023">MRGIEYRMSQGQYLQY</sequence>
<reference evidence="1" key="2">
    <citation type="journal article" date="2015" name="Fish Shellfish Immunol.">
        <title>Early steps in the European eel (Anguilla anguilla)-Vibrio vulnificus interaction in the gills: Role of the RtxA13 toxin.</title>
        <authorList>
            <person name="Callol A."/>
            <person name="Pajuelo D."/>
            <person name="Ebbesson L."/>
            <person name="Teles M."/>
            <person name="MacKenzie S."/>
            <person name="Amaro C."/>
        </authorList>
    </citation>
    <scope>NUCLEOTIDE SEQUENCE</scope>
</reference>